<sequence length="181" mass="21193">MWVTQTYLGQPDPKAELFVYYVYEEYSPPQAQFTKAVNEHLGNLGQTYREKVSLFVPDPKSGSLIAGEMREIRPLWDAMHGKLPGILIARRPLSEFDPEEEFYLIPFKAVTPRDAAEVVDQVHRTLHDQLSNHRLMQRKQSTKAPNEWWERFYDALELKPGYYGVRIDLKKLLRRANKKSD</sequence>
<dbReference type="EMBL" id="JAVIZN010000002">
    <property type="protein sequence ID" value="MDR6203251.1"/>
    <property type="molecule type" value="Genomic_DNA"/>
</dbReference>
<organism evidence="1 2">
    <name type="scientific">Paraburkholderia graminis</name>
    <dbReference type="NCBI Taxonomy" id="60548"/>
    <lineage>
        <taxon>Bacteria</taxon>
        <taxon>Pseudomonadati</taxon>
        <taxon>Pseudomonadota</taxon>
        <taxon>Betaproteobacteria</taxon>
        <taxon>Burkholderiales</taxon>
        <taxon>Burkholderiaceae</taxon>
        <taxon>Paraburkholderia</taxon>
    </lineage>
</organism>
<name>A0ABD5CED6_9BURK</name>
<evidence type="ECO:0000313" key="1">
    <source>
        <dbReference type="EMBL" id="MDR6203251.1"/>
    </source>
</evidence>
<dbReference type="AlphaFoldDB" id="A0ABD5CED6"/>
<evidence type="ECO:0000313" key="2">
    <source>
        <dbReference type="Proteomes" id="UP001245184"/>
    </source>
</evidence>
<accession>A0ABD5CED6</accession>
<dbReference type="RefSeq" id="WP_310031074.1">
    <property type="nucleotide sequence ID" value="NZ_JAVIZN010000002.1"/>
</dbReference>
<dbReference type="Proteomes" id="UP001245184">
    <property type="component" value="Unassembled WGS sequence"/>
</dbReference>
<comment type="caution">
    <text evidence="1">The sequence shown here is derived from an EMBL/GenBank/DDBJ whole genome shotgun (WGS) entry which is preliminary data.</text>
</comment>
<protein>
    <submittedName>
        <fullName evidence="1">Uncharacterized protein</fullName>
    </submittedName>
</protein>
<reference evidence="1 2" key="1">
    <citation type="submission" date="2023-08" db="EMBL/GenBank/DDBJ databases">
        <title>Genome sequencing of plant associated microbes to promote plant fitness in Sorghum bicolor and Oryza sativa.</title>
        <authorList>
            <person name="Coleman-Derr D."/>
        </authorList>
    </citation>
    <scope>NUCLEOTIDE SEQUENCE [LARGE SCALE GENOMIC DNA]</scope>
    <source>
        <strain evidence="1 2">SLBN-33</strain>
    </source>
</reference>
<proteinExistence type="predicted"/>
<gene>
    <name evidence="1" type="ORF">QF025_001971</name>
</gene>